<evidence type="ECO:0000313" key="2">
    <source>
        <dbReference type="Proteomes" id="UP000198779"/>
    </source>
</evidence>
<dbReference type="Proteomes" id="UP000198779">
    <property type="component" value="Unassembled WGS sequence"/>
</dbReference>
<accession>A0A1G7XTV7</accession>
<dbReference type="EMBL" id="FNCQ01000011">
    <property type="protein sequence ID" value="SDG87607.1"/>
    <property type="molecule type" value="Genomic_DNA"/>
</dbReference>
<evidence type="ECO:0000313" key="1">
    <source>
        <dbReference type="EMBL" id="SDG87607.1"/>
    </source>
</evidence>
<gene>
    <name evidence="1" type="ORF">SAMN04487901_11184</name>
</gene>
<organism evidence="1 2">
    <name type="scientific">Prevotella communis</name>
    <dbReference type="NCBI Taxonomy" id="2913614"/>
    <lineage>
        <taxon>Bacteria</taxon>
        <taxon>Pseudomonadati</taxon>
        <taxon>Bacteroidota</taxon>
        <taxon>Bacteroidia</taxon>
        <taxon>Bacteroidales</taxon>
        <taxon>Prevotellaceae</taxon>
        <taxon>Prevotella</taxon>
    </lineage>
</organism>
<keyword evidence="2" id="KW-1185">Reference proteome</keyword>
<dbReference type="STRING" id="645274.SAMN04487901_11184"/>
<sequence>MCLFKIGALGVLLQSKPESDNYYMKVNGKN</sequence>
<protein>
    <submittedName>
        <fullName evidence="1">Uncharacterized protein</fullName>
    </submittedName>
</protein>
<proteinExistence type="predicted"/>
<dbReference type="AlphaFoldDB" id="A0A1G7XTV7"/>
<name>A0A1G7XTV7_9BACT</name>
<reference evidence="2" key="1">
    <citation type="submission" date="2016-10" db="EMBL/GenBank/DDBJ databases">
        <authorList>
            <person name="Varghese N."/>
            <person name="Submissions S."/>
        </authorList>
    </citation>
    <scope>NUCLEOTIDE SEQUENCE [LARGE SCALE GENOMIC DNA]</scope>
    <source>
        <strain evidence="2">BP1-148</strain>
    </source>
</reference>